<keyword evidence="3" id="KW-1185">Reference proteome</keyword>
<sequence length="518" mass="56279">MELCVRPEQDLLGILADARDRARTLHGWNSGPERIYDLLRTATKVRAMEISAGVTTDVPWESVLAQLVAWHHDQPVGTGACSEEDAAEIVLAAVAAQRFDPLEASIRSGVYEVHMTRGDFRVRHRWDASAEVADMLLEQDARPTGVPPLSDVERKWISSQVVGSRSGPPLEVLEAAVQRAAATIEVYRQSVPEGQVPDSFQLGEGMTAGDMTSVLAVITGIASLSEHTAHRLSRLEATLAHMPTSQLRAVIAEMCPNVSEAHQALVVERLTYRPGRSCRTSPLISHDGVVIICPPLLTPRAVDAIMLRSATHAPGGFGRIGREQGARATAWADWLRAAPGALVAERVPAARTDGASAGDLDVLVVDPARRLGLCLEIKWPIEALSLHEGTKVESWISSAARQLDRLRGELRSGAASARLPRSWPSFDSISWTWCVGTPQQLTTRPLPVPDMHATSLRYVQALGTPPDLGSLVTALRSPDLPARGVHFDVRKRSISVGRHRVHVDALGIRTSSWRPRFG</sequence>
<evidence type="ECO:0000313" key="1">
    <source>
        <dbReference type="EMBL" id="GGZ60829.1"/>
    </source>
</evidence>
<gene>
    <name evidence="2" type="ORF">CP968_08395</name>
    <name evidence="1" type="ORF">GCM10010371_20480</name>
</gene>
<reference evidence="1" key="1">
    <citation type="journal article" date="2014" name="Int. J. Syst. Evol. Microbiol.">
        <title>Complete genome sequence of Corynebacterium casei LMG S-19264T (=DSM 44701T), isolated from a smear-ripened cheese.</title>
        <authorList>
            <consortium name="US DOE Joint Genome Institute (JGI-PGF)"/>
            <person name="Walter F."/>
            <person name="Albersmeier A."/>
            <person name="Kalinowski J."/>
            <person name="Ruckert C."/>
        </authorList>
    </citation>
    <scope>NUCLEOTIDE SEQUENCE</scope>
    <source>
        <strain evidence="1">JCM 4834</strain>
    </source>
</reference>
<proteinExistence type="predicted"/>
<dbReference type="KEGG" id="ssub:CP968_08395"/>
<evidence type="ECO:0000313" key="3">
    <source>
        <dbReference type="Proteomes" id="UP000326831"/>
    </source>
</evidence>
<accession>A0A5P2UL68</accession>
<name>A0A5P2UL68_9ACTN</name>
<reference evidence="1" key="3">
    <citation type="submission" date="2020-09" db="EMBL/GenBank/DDBJ databases">
        <authorList>
            <person name="Sun Q."/>
            <person name="Ohkuma M."/>
        </authorList>
    </citation>
    <scope>NUCLEOTIDE SEQUENCE</scope>
    <source>
        <strain evidence="1">JCM 4834</strain>
    </source>
</reference>
<dbReference type="AlphaFoldDB" id="A0A5P2UL68"/>
<dbReference type="Proteomes" id="UP000634660">
    <property type="component" value="Unassembled WGS sequence"/>
</dbReference>
<dbReference type="EMBL" id="CP023701">
    <property type="protein sequence ID" value="QEU78294.1"/>
    <property type="molecule type" value="Genomic_DNA"/>
</dbReference>
<dbReference type="EMBL" id="BMVX01000006">
    <property type="protein sequence ID" value="GGZ60829.1"/>
    <property type="molecule type" value="Genomic_DNA"/>
</dbReference>
<reference evidence="2 3" key="2">
    <citation type="submission" date="2017-09" db="EMBL/GenBank/DDBJ databases">
        <authorList>
            <person name="Lee N."/>
            <person name="Cho B.-K."/>
        </authorList>
    </citation>
    <scope>NUCLEOTIDE SEQUENCE [LARGE SCALE GENOMIC DNA]</scope>
    <source>
        <strain evidence="2 3">ATCC 27467</strain>
    </source>
</reference>
<evidence type="ECO:0000313" key="2">
    <source>
        <dbReference type="EMBL" id="QEU78294.1"/>
    </source>
</evidence>
<protein>
    <submittedName>
        <fullName evidence="2">Uncharacterized protein</fullName>
    </submittedName>
</protein>
<organism evidence="2 3">
    <name type="scientific">Streptomyces subrutilus</name>
    <dbReference type="NCBI Taxonomy" id="36818"/>
    <lineage>
        <taxon>Bacteria</taxon>
        <taxon>Bacillati</taxon>
        <taxon>Actinomycetota</taxon>
        <taxon>Actinomycetes</taxon>
        <taxon>Kitasatosporales</taxon>
        <taxon>Streptomycetaceae</taxon>
        <taxon>Streptomyces</taxon>
    </lineage>
</organism>
<dbReference type="Proteomes" id="UP000326831">
    <property type="component" value="Chromosome"/>
</dbReference>